<keyword evidence="4" id="KW-1185">Reference proteome</keyword>
<feature type="compositionally biased region" description="Basic and acidic residues" evidence="2">
    <location>
        <begin position="153"/>
        <end position="164"/>
    </location>
</feature>
<evidence type="ECO:0000256" key="1">
    <source>
        <dbReference type="SAM" id="Coils"/>
    </source>
</evidence>
<dbReference type="AlphaFoldDB" id="A0AAI8YFK7"/>
<feature type="compositionally biased region" description="Basic and acidic residues" evidence="2">
    <location>
        <begin position="224"/>
        <end position="235"/>
    </location>
</feature>
<dbReference type="PANTHER" id="PTHR45615:SF80">
    <property type="entry name" value="GRIP DOMAIN-CONTAINING PROTEIN"/>
    <property type="match status" value="1"/>
</dbReference>
<feature type="compositionally biased region" description="Polar residues" evidence="2">
    <location>
        <begin position="1"/>
        <end position="17"/>
    </location>
</feature>
<feature type="region of interest" description="Disordered" evidence="2">
    <location>
        <begin position="219"/>
        <end position="256"/>
    </location>
</feature>
<feature type="coiled-coil region" evidence="1">
    <location>
        <begin position="466"/>
        <end position="528"/>
    </location>
</feature>
<reference evidence="3" key="1">
    <citation type="submission" date="2023-10" db="EMBL/GenBank/DDBJ databases">
        <authorList>
            <person name="Hackl T."/>
        </authorList>
    </citation>
    <scope>NUCLEOTIDE SEQUENCE</scope>
</reference>
<proteinExistence type="predicted"/>
<gene>
    <name evidence="3" type="ORF">KHLLAP_LOCUS3496</name>
</gene>
<sequence>MSQPGSDSDQSGRNTPTSPDPPGTKAGFSLPPPGFDPKTDGEKTRKYYAEQYKKGPLDPEDQVGESVEEEIDRQITELEKMRGKTVPQDEQDRIAAKIRKVRGGSWLEALKVELRGKTDVPIAYFNRLVAEYEGTIPLVVSFRAKAEKDVADKDKTIKDLKKQLDSGQASSSDPKLEKENSDLKSENESLTKENNDLKDQLEKLQGELKDCQKHGKTLQAQVNDLEKAAKKAKDDSSEEEGDDGVQKDSLSLDARLDNPLHVIPGGLFDKDAIPAGMALDSMAKQYKAYRELEQKYDDLRNREKDLKDQLEAAQKAALDADKRIARLNEELAAATIKESDGKGGSDDKALKAEIKKLEAELEKLKKDYHDLDKHYELQKHMNSKQTKDVWELIDLRKQFKQLQDKLKACEEDKDDPEEDVVELNERIEELKAELVACKASKGVDPADIPEELKALRRKLAQRDSIENGLNHEIIRLKDRIRELLEDLNRAQAAMKPDQIKEATLRKAIDRLKRQIKDITVRNQQLQRTAVAVVVRDSDDLRRFWELVEAAWRKLGAVGHAVDALYKALGLVCNTADLAEAINDLVAPAGSLKGKFPGFATIELKKELATARLTIVNLRRDLANARPLTDAQIKMDLKLYEEEELERRVDRRTATYRNHRRAYLDNLFGAAREYQVLEATVTDEPTRNEINRIRSTYLDPNVIPAPVAATGGGEYLPGCLGW</sequence>
<keyword evidence="1" id="KW-0175">Coiled coil</keyword>
<feature type="coiled-coil region" evidence="1">
    <location>
        <begin position="282"/>
        <end position="440"/>
    </location>
</feature>
<dbReference type="EMBL" id="CAUWAG010000004">
    <property type="protein sequence ID" value="CAJ2503028.1"/>
    <property type="molecule type" value="Genomic_DNA"/>
</dbReference>
<accession>A0AAI8YFK7</accession>
<feature type="region of interest" description="Disordered" evidence="2">
    <location>
        <begin position="1"/>
        <end position="45"/>
    </location>
</feature>
<comment type="caution">
    <text evidence="3">The sequence shown here is derived from an EMBL/GenBank/DDBJ whole genome shotgun (WGS) entry which is preliminary data.</text>
</comment>
<organism evidence="3 4">
    <name type="scientific">Anthostomella pinea</name>
    <dbReference type="NCBI Taxonomy" id="933095"/>
    <lineage>
        <taxon>Eukaryota</taxon>
        <taxon>Fungi</taxon>
        <taxon>Dikarya</taxon>
        <taxon>Ascomycota</taxon>
        <taxon>Pezizomycotina</taxon>
        <taxon>Sordariomycetes</taxon>
        <taxon>Xylariomycetidae</taxon>
        <taxon>Xylariales</taxon>
        <taxon>Xylariaceae</taxon>
        <taxon>Anthostomella</taxon>
    </lineage>
</organism>
<dbReference type="Proteomes" id="UP001295740">
    <property type="component" value="Unassembled WGS sequence"/>
</dbReference>
<evidence type="ECO:0000313" key="3">
    <source>
        <dbReference type="EMBL" id="CAJ2503028.1"/>
    </source>
</evidence>
<evidence type="ECO:0000313" key="4">
    <source>
        <dbReference type="Proteomes" id="UP001295740"/>
    </source>
</evidence>
<protein>
    <submittedName>
        <fullName evidence="3">Uu.00g104220.m01.CDS01</fullName>
    </submittedName>
</protein>
<feature type="region of interest" description="Disordered" evidence="2">
    <location>
        <begin position="153"/>
        <end position="201"/>
    </location>
</feature>
<dbReference type="PANTHER" id="PTHR45615">
    <property type="entry name" value="MYOSIN HEAVY CHAIN, NON-MUSCLE"/>
    <property type="match status" value="1"/>
</dbReference>
<feature type="compositionally biased region" description="Basic and acidic residues" evidence="2">
    <location>
        <begin position="174"/>
        <end position="201"/>
    </location>
</feature>
<name>A0AAI8YFK7_9PEZI</name>
<dbReference type="Gene3D" id="1.10.287.1490">
    <property type="match status" value="2"/>
</dbReference>
<evidence type="ECO:0000256" key="2">
    <source>
        <dbReference type="SAM" id="MobiDB-lite"/>
    </source>
</evidence>